<gene>
    <name evidence="3" type="ORF">QE152_g6824</name>
</gene>
<keyword evidence="2" id="KW-0732">Signal</keyword>
<dbReference type="AlphaFoldDB" id="A0AAW1MGX3"/>
<accession>A0AAW1MGX3</accession>
<comment type="caution">
    <text evidence="3">The sequence shown here is derived from an EMBL/GenBank/DDBJ whole genome shotgun (WGS) entry which is preliminary data.</text>
</comment>
<evidence type="ECO:0000313" key="4">
    <source>
        <dbReference type="Proteomes" id="UP001458880"/>
    </source>
</evidence>
<feature type="chain" id="PRO_5043665512" evidence="2">
    <location>
        <begin position="22"/>
        <end position="468"/>
    </location>
</feature>
<feature type="signal peptide" evidence="2">
    <location>
        <begin position="1"/>
        <end position="21"/>
    </location>
</feature>
<proteinExistence type="predicted"/>
<feature type="region of interest" description="Disordered" evidence="1">
    <location>
        <begin position="292"/>
        <end position="314"/>
    </location>
</feature>
<dbReference type="EMBL" id="JASPKY010000047">
    <property type="protein sequence ID" value="KAK9745615.1"/>
    <property type="molecule type" value="Genomic_DNA"/>
</dbReference>
<feature type="compositionally biased region" description="Basic and acidic residues" evidence="1">
    <location>
        <begin position="403"/>
        <end position="412"/>
    </location>
</feature>
<organism evidence="3 4">
    <name type="scientific">Popillia japonica</name>
    <name type="common">Japanese beetle</name>
    <dbReference type="NCBI Taxonomy" id="7064"/>
    <lineage>
        <taxon>Eukaryota</taxon>
        <taxon>Metazoa</taxon>
        <taxon>Ecdysozoa</taxon>
        <taxon>Arthropoda</taxon>
        <taxon>Hexapoda</taxon>
        <taxon>Insecta</taxon>
        <taxon>Pterygota</taxon>
        <taxon>Neoptera</taxon>
        <taxon>Endopterygota</taxon>
        <taxon>Coleoptera</taxon>
        <taxon>Polyphaga</taxon>
        <taxon>Scarabaeiformia</taxon>
        <taxon>Scarabaeidae</taxon>
        <taxon>Rutelinae</taxon>
        <taxon>Popillia</taxon>
    </lineage>
</organism>
<name>A0AAW1MGX3_POPJA</name>
<evidence type="ECO:0000256" key="1">
    <source>
        <dbReference type="SAM" id="MobiDB-lite"/>
    </source>
</evidence>
<feature type="compositionally biased region" description="Polar residues" evidence="1">
    <location>
        <begin position="413"/>
        <end position="436"/>
    </location>
</feature>
<protein>
    <submittedName>
        <fullName evidence="3">Uncharacterized protein</fullName>
    </submittedName>
</protein>
<feature type="compositionally biased region" description="Polar residues" evidence="1">
    <location>
        <begin position="179"/>
        <end position="200"/>
    </location>
</feature>
<keyword evidence="4" id="KW-1185">Reference proteome</keyword>
<feature type="region of interest" description="Disordered" evidence="1">
    <location>
        <begin position="179"/>
        <end position="203"/>
    </location>
</feature>
<reference evidence="3 4" key="1">
    <citation type="journal article" date="2024" name="BMC Genomics">
        <title>De novo assembly and annotation of Popillia japonica's genome with initial clues to its potential as an invasive pest.</title>
        <authorList>
            <person name="Cucini C."/>
            <person name="Boschi S."/>
            <person name="Funari R."/>
            <person name="Cardaioli E."/>
            <person name="Iannotti N."/>
            <person name="Marturano G."/>
            <person name="Paoli F."/>
            <person name="Bruttini M."/>
            <person name="Carapelli A."/>
            <person name="Frati F."/>
            <person name="Nardi F."/>
        </authorList>
    </citation>
    <scope>NUCLEOTIDE SEQUENCE [LARGE SCALE GENOMIC DNA]</scope>
    <source>
        <strain evidence="3">DMR45628</strain>
    </source>
</reference>
<evidence type="ECO:0000256" key="2">
    <source>
        <dbReference type="SAM" id="SignalP"/>
    </source>
</evidence>
<feature type="region of interest" description="Disordered" evidence="1">
    <location>
        <begin position="388"/>
        <end position="436"/>
    </location>
</feature>
<dbReference type="Proteomes" id="UP001458880">
    <property type="component" value="Unassembled WGS sequence"/>
</dbReference>
<evidence type="ECO:0000313" key="3">
    <source>
        <dbReference type="EMBL" id="KAK9745615.1"/>
    </source>
</evidence>
<sequence length="468" mass="52613">MEVTVIRLVILFLSMLNLSRSTNDEINCKNKSFVCYDQESYYPCVEVGDSNSKVVLDLQYCPKGLECDDNAAIACQRIEPLEKNVSDEDHTSKSKETIDKMLLVSEKNTKIDQNDITAPENEAILTTTSKSDIGDMFTHDTTETSSIQSVTTPYDMFENKSNQAKEKLTTIYSISYQDETNEADTTNSKATQDTTPSTTERVPPNEEVENYETFTTSLDQTTKENNISTPILDNNKISENNSEKLLLLVWIKLQKRIISVPPFWITIKYQKIIATTLMVLLEDIDDHVVAHRSSEEDDSDINTHPLTPSNIKLHPTTMESVNHEDATPTTDSPSKEFGREDKEFENFLKLTHQVTTGVMETVSGDEIQLLSSQSEATDLIIEDTSNRNEFGQTTTVDGTESTTEDKTLRTESESTQSTTVASVTNQNETPTAPIFDNNSVQREDEEIAHFHKLTQQVTTSYLGDQTDI</sequence>